<evidence type="ECO:0000313" key="1">
    <source>
        <dbReference type="EMBL" id="KAL0057809.1"/>
    </source>
</evidence>
<reference evidence="1 2" key="1">
    <citation type="submission" date="2024-05" db="EMBL/GenBank/DDBJ databases">
        <title>A draft genome resource for the thread blight pathogen Marasmius tenuissimus strain MS-2.</title>
        <authorList>
            <person name="Yulfo-Soto G.E."/>
            <person name="Baruah I.K."/>
            <person name="Amoako-Attah I."/>
            <person name="Bukari Y."/>
            <person name="Meinhardt L.W."/>
            <person name="Bailey B.A."/>
            <person name="Cohen S.P."/>
        </authorList>
    </citation>
    <scope>NUCLEOTIDE SEQUENCE [LARGE SCALE GENOMIC DNA]</scope>
    <source>
        <strain evidence="1 2">MS-2</strain>
    </source>
</reference>
<accession>A0ABR2ZA68</accession>
<gene>
    <name evidence="1" type="ORF">AAF712_015535</name>
</gene>
<comment type="caution">
    <text evidence="1">The sequence shown here is derived from an EMBL/GenBank/DDBJ whole genome shotgun (WGS) entry which is preliminary data.</text>
</comment>
<keyword evidence="2" id="KW-1185">Reference proteome</keyword>
<proteinExistence type="predicted"/>
<protein>
    <submittedName>
        <fullName evidence="1">Uncharacterized protein</fullName>
    </submittedName>
</protein>
<dbReference type="Proteomes" id="UP001437256">
    <property type="component" value="Unassembled WGS sequence"/>
</dbReference>
<evidence type="ECO:0000313" key="2">
    <source>
        <dbReference type="Proteomes" id="UP001437256"/>
    </source>
</evidence>
<dbReference type="EMBL" id="JBBXMP010000431">
    <property type="protein sequence ID" value="KAL0057809.1"/>
    <property type="molecule type" value="Genomic_DNA"/>
</dbReference>
<organism evidence="1 2">
    <name type="scientific">Marasmius tenuissimus</name>
    <dbReference type="NCBI Taxonomy" id="585030"/>
    <lineage>
        <taxon>Eukaryota</taxon>
        <taxon>Fungi</taxon>
        <taxon>Dikarya</taxon>
        <taxon>Basidiomycota</taxon>
        <taxon>Agaricomycotina</taxon>
        <taxon>Agaricomycetes</taxon>
        <taxon>Agaricomycetidae</taxon>
        <taxon>Agaricales</taxon>
        <taxon>Marasmiineae</taxon>
        <taxon>Marasmiaceae</taxon>
        <taxon>Marasmius</taxon>
    </lineage>
</organism>
<name>A0ABR2ZA68_9AGAR</name>
<sequence length="154" mass="16851">MGAGLSGCYLVRALDSSLLRSSDPEVANTTTGDRRVKQKTILHRIPFSKPLNLIPSSKIYRRREATLPLGPNGFAPAKTVKPLSFRLVASLYNLTPCIPEQSLSTYHAIADINKVRIQETENADIGKFNEELSRIFDADSDSASTNSSESISIV</sequence>